<feature type="transmembrane region" description="Helical" evidence="7">
    <location>
        <begin position="35"/>
        <end position="57"/>
    </location>
</feature>
<keyword evidence="3 7" id="KW-0812">Transmembrane</keyword>
<feature type="region of interest" description="Disordered" evidence="6">
    <location>
        <begin position="1"/>
        <end position="26"/>
    </location>
</feature>
<accession>A0A7Y0DWN8</accession>
<feature type="transmembrane region" description="Helical" evidence="7">
    <location>
        <begin position="185"/>
        <end position="202"/>
    </location>
</feature>
<evidence type="ECO:0000313" key="9">
    <source>
        <dbReference type="EMBL" id="NMM42979.1"/>
    </source>
</evidence>
<feature type="transmembrane region" description="Helical" evidence="7">
    <location>
        <begin position="301"/>
        <end position="317"/>
    </location>
</feature>
<feature type="transmembrane region" description="Helical" evidence="7">
    <location>
        <begin position="246"/>
        <end position="265"/>
    </location>
</feature>
<feature type="transmembrane region" description="Helical" evidence="7">
    <location>
        <begin position="63"/>
        <end position="83"/>
    </location>
</feature>
<comment type="caution">
    <text evidence="9">The sequence shown here is derived from an EMBL/GenBank/DDBJ whole genome shotgun (WGS) entry which is preliminary data.</text>
</comment>
<keyword evidence="5 7" id="KW-0472">Membrane</keyword>
<comment type="subcellular location">
    <subcellularLocation>
        <location evidence="1">Membrane</location>
        <topology evidence="1">Multi-pass membrane protein</topology>
    </subcellularLocation>
</comment>
<reference evidence="9 10" key="1">
    <citation type="submission" date="2020-04" db="EMBL/GenBank/DDBJ databases">
        <title>Rhodospirillaceae bacterium KN72 isolated from deep sea.</title>
        <authorList>
            <person name="Zhang D.-C."/>
        </authorList>
    </citation>
    <scope>NUCLEOTIDE SEQUENCE [LARGE SCALE GENOMIC DNA]</scope>
    <source>
        <strain evidence="9 10">KN72</strain>
    </source>
</reference>
<comment type="similarity">
    <text evidence="2">Belongs to the EamA transporter family.</text>
</comment>
<dbReference type="Pfam" id="PF00892">
    <property type="entry name" value="EamA"/>
    <property type="match status" value="2"/>
</dbReference>
<feature type="compositionally biased region" description="Pro residues" evidence="6">
    <location>
        <begin position="1"/>
        <end position="10"/>
    </location>
</feature>
<evidence type="ECO:0000256" key="1">
    <source>
        <dbReference type="ARBA" id="ARBA00004141"/>
    </source>
</evidence>
<evidence type="ECO:0000259" key="8">
    <source>
        <dbReference type="Pfam" id="PF00892"/>
    </source>
</evidence>
<keyword evidence="10" id="KW-1185">Reference proteome</keyword>
<evidence type="ECO:0000256" key="6">
    <source>
        <dbReference type="SAM" id="MobiDB-lite"/>
    </source>
</evidence>
<dbReference type="PANTHER" id="PTHR32322">
    <property type="entry name" value="INNER MEMBRANE TRANSPORTER"/>
    <property type="match status" value="1"/>
</dbReference>
<evidence type="ECO:0000256" key="7">
    <source>
        <dbReference type="SAM" id="Phobius"/>
    </source>
</evidence>
<dbReference type="InterPro" id="IPR050638">
    <property type="entry name" value="AA-Vitamin_Transporters"/>
</dbReference>
<dbReference type="GO" id="GO:0016020">
    <property type="term" value="C:membrane"/>
    <property type="evidence" value="ECO:0007669"/>
    <property type="project" value="UniProtKB-SubCell"/>
</dbReference>
<dbReference type="InterPro" id="IPR000620">
    <property type="entry name" value="EamA_dom"/>
</dbReference>
<protein>
    <submittedName>
        <fullName evidence="9">DMT family transporter</fullName>
    </submittedName>
</protein>
<evidence type="ECO:0000256" key="2">
    <source>
        <dbReference type="ARBA" id="ARBA00007362"/>
    </source>
</evidence>
<dbReference type="AlphaFoldDB" id="A0A7Y0DWN8"/>
<keyword evidence="4 7" id="KW-1133">Transmembrane helix</keyword>
<evidence type="ECO:0000256" key="3">
    <source>
        <dbReference type="ARBA" id="ARBA00022692"/>
    </source>
</evidence>
<name>A0A7Y0DWN8_9PROT</name>
<evidence type="ECO:0000256" key="5">
    <source>
        <dbReference type="ARBA" id="ARBA00023136"/>
    </source>
</evidence>
<feature type="transmembrane region" description="Helical" evidence="7">
    <location>
        <begin position="95"/>
        <end position="117"/>
    </location>
</feature>
<dbReference type="InterPro" id="IPR037185">
    <property type="entry name" value="EmrE-like"/>
</dbReference>
<gene>
    <name evidence="9" type="ORF">HH303_00715</name>
</gene>
<feature type="transmembrane region" description="Helical" evidence="7">
    <location>
        <begin position="123"/>
        <end position="145"/>
    </location>
</feature>
<evidence type="ECO:0000313" key="10">
    <source>
        <dbReference type="Proteomes" id="UP000539372"/>
    </source>
</evidence>
<feature type="domain" description="EamA" evidence="8">
    <location>
        <begin position="35"/>
        <end position="167"/>
    </location>
</feature>
<evidence type="ECO:0000256" key="4">
    <source>
        <dbReference type="ARBA" id="ARBA00022989"/>
    </source>
</evidence>
<feature type="transmembrane region" description="Helical" evidence="7">
    <location>
        <begin position="214"/>
        <end position="234"/>
    </location>
</feature>
<dbReference type="SUPFAM" id="SSF103481">
    <property type="entry name" value="Multidrug resistance efflux transporter EmrE"/>
    <property type="match status" value="2"/>
</dbReference>
<proteinExistence type="inferred from homology"/>
<dbReference type="RefSeq" id="WP_169623291.1">
    <property type="nucleotide sequence ID" value="NZ_JABBNT010000001.1"/>
</dbReference>
<sequence>MSQSPSPPPVPDRDGSDLPSPGLENFGPDRSNLEAYLFLIATTLCWAANAVAGRLAVGEVSPMLVVLGRWTGVMLLCFVFLRPRIKEDWPVLKRHLPFLAALGTLGYTGFNALFYVAAHSTTAINIGILQGSTPIFVLVGTILFYRMPVGPLQAVGVVITLSGVTLVAAQGSWDRLTSLAFNQGDLLMLLASLLYAAYTLALRKRPAISPLSTFAVMAASAFVVSLPIAGMEALSGYSQMPTAKGWIIVALIALFPSFIGQILFIQGVDKIGPGRAGVFMNLVPVFAAVMAVIVLGEQFHLYHALALVLVLGGIYLSERYKRL</sequence>
<feature type="transmembrane region" description="Helical" evidence="7">
    <location>
        <begin position="277"/>
        <end position="295"/>
    </location>
</feature>
<dbReference type="Proteomes" id="UP000539372">
    <property type="component" value="Unassembled WGS sequence"/>
</dbReference>
<dbReference type="PANTHER" id="PTHR32322:SF2">
    <property type="entry name" value="EAMA DOMAIN-CONTAINING PROTEIN"/>
    <property type="match status" value="1"/>
</dbReference>
<dbReference type="EMBL" id="JABBNT010000001">
    <property type="protein sequence ID" value="NMM42979.1"/>
    <property type="molecule type" value="Genomic_DNA"/>
</dbReference>
<organism evidence="9 10">
    <name type="scientific">Pacificispira spongiicola</name>
    <dbReference type="NCBI Taxonomy" id="2729598"/>
    <lineage>
        <taxon>Bacteria</taxon>
        <taxon>Pseudomonadati</taxon>
        <taxon>Pseudomonadota</taxon>
        <taxon>Alphaproteobacteria</taxon>
        <taxon>Rhodospirillales</taxon>
        <taxon>Rhodospirillaceae</taxon>
        <taxon>Pacificispira</taxon>
    </lineage>
</organism>
<feature type="domain" description="EamA" evidence="8">
    <location>
        <begin position="184"/>
        <end position="316"/>
    </location>
</feature>